<name>A0A8J6GUS0_MICOH</name>
<comment type="caution">
    <text evidence="2">The sequence shown here is derived from an EMBL/GenBank/DDBJ whole genome shotgun (WGS) entry which is preliminary data.</text>
</comment>
<dbReference type="Proteomes" id="UP000710432">
    <property type="component" value="Unassembled WGS sequence"/>
</dbReference>
<accession>A0A8J6GUS0</accession>
<dbReference type="InterPro" id="IPR055423">
    <property type="entry name" value="Ig_TMEM132_5th"/>
</dbReference>
<dbReference type="Pfam" id="PF23486">
    <property type="entry name" value="Ig_TMEM132_5th"/>
    <property type="match status" value="1"/>
</dbReference>
<protein>
    <submittedName>
        <fullName evidence="2">Transmembrane protein 132B</fullName>
    </submittedName>
</protein>
<proteinExistence type="predicted"/>
<keyword evidence="2" id="KW-0472">Membrane</keyword>
<dbReference type="InterPro" id="IPR026307">
    <property type="entry name" value="TMEM132"/>
</dbReference>
<feature type="domain" description="Transmembrane protein TMEM132 fifth" evidence="1">
    <location>
        <begin position="2"/>
        <end position="59"/>
    </location>
</feature>
<evidence type="ECO:0000313" key="2">
    <source>
        <dbReference type="EMBL" id="KAH0517347.1"/>
    </source>
</evidence>
<evidence type="ECO:0000259" key="1">
    <source>
        <dbReference type="Pfam" id="PF23486"/>
    </source>
</evidence>
<dbReference type="AlphaFoldDB" id="A0A8J6GUS0"/>
<dbReference type="PANTHER" id="PTHR13388:SF12">
    <property type="entry name" value="TRANSMEMBRANE PROTEIN 132B"/>
    <property type="match status" value="1"/>
</dbReference>
<gene>
    <name evidence="2" type="ORF">LTLLF_209395</name>
</gene>
<evidence type="ECO:0000313" key="3">
    <source>
        <dbReference type="Proteomes" id="UP000710432"/>
    </source>
</evidence>
<reference evidence="2" key="1">
    <citation type="submission" date="2020-03" db="EMBL/GenBank/DDBJ databases">
        <title>Studies in the Genomics of Life Span.</title>
        <authorList>
            <person name="Glass D."/>
        </authorList>
    </citation>
    <scope>NUCLEOTIDE SEQUENCE</scope>
    <source>
        <strain evidence="2">LTLLF</strain>
        <tissue evidence="2">Muscle</tissue>
    </source>
</reference>
<keyword evidence="2" id="KW-0812">Transmembrane</keyword>
<sequence>MYQCGLVQDLTYIVAKSYDLGRLIYMLNADWQFDTSNLLTKFVKMKEPKIAPLQEGRILA</sequence>
<dbReference type="PANTHER" id="PTHR13388">
    <property type="entry name" value="DETONATOR, ISOFORM E"/>
    <property type="match status" value="1"/>
</dbReference>
<dbReference type="EMBL" id="JAATJU010016633">
    <property type="protein sequence ID" value="KAH0517347.1"/>
    <property type="molecule type" value="Genomic_DNA"/>
</dbReference>
<organism evidence="2 3">
    <name type="scientific">Microtus ochrogaster</name>
    <name type="common">Prairie vole</name>
    <dbReference type="NCBI Taxonomy" id="79684"/>
    <lineage>
        <taxon>Eukaryota</taxon>
        <taxon>Metazoa</taxon>
        <taxon>Chordata</taxon>
        <taxon>Craniata</taxon>
        <taxon>Vertebrata</taxon>
        <taxon>Euteleostomi</taxon>
        <taxon>Mammalia</taxon>
        <taxon>Eutheria</taxon>
        <taxon>Euarchontoglires</taxon>
        <taxon>Glires</taxon>
        <taxon>Rodentia</taxon>
        <taxon>Myomorpha</taxon>
        <taxon>Muroidea</taxon>
        <taxon>Cricetidae</taxon>
        <taxon>Arvicolinae</taxon>
        <taxon>Microtus</taxon>
    </lineage>
</organism>